<dbReference type="Pfam" id="PF04348">
    <property type="entry name" value="LppC"/>
    <property type="match status" value="2"/>
</dbReference>
<dbReference type="InterPro" id="IPR028082">
    <property type="entry name" value="Peripla_BP_I"/>
</dbReference>
<dbReference type="Gene3D" id="3.40.50.2300">
    <property type="match status" value="2"/>
</dbReference>
<sequence>MRIHAIVLYVVAIVYMTILPVVSRAEEQPASEPVNSQKPHIAVILPLQSKTLGDASEAIKNGVAAAASQPSVGDLPYMFYPIADEAHDFAGAYQEAIHAGAKVVIGPLMLNTIKQLAANAPVPVPTLALNLPPENTVLPNLFGLNLSAAAEAKQIANRLYTAGFRRAMTVTQESPLSQRTSQAFSTAWQGLGASVSTQLLVAANKPDYNALRKEASQCNCDVIFLATDEARTKLLKPFMPSNIPVYTTSQGFSSKTKITNAVDVEGLHFFDMPWLLSPDHPAVMVYPRSSKPLVVEDERLYALGIDALRVAESLAKTNQPAMVIDGVTGQLTLGNDGIFVRDLVAAEVKDGQVIRSVQ</sequence>
<reference evidence="2" key="1">
    <citation type="submission" date="2021-10" db="EMBL/GenBank/DDBJ databases">
        <title>The complete genome sequence of Leeia sp. TBRC 13508.</title>
        <authorList>
            <person name="Charoenyingcharoen P."/>
            <person name="Yukphan P."/>
        </authorList>
    </citation>
    <scope>NUCLEOTIDE SEQUENCE</scope>
    <source>
        <strain evidence="2">TBRC 13508</strain>
    </source>
</reference>
<protein>
    <submittedName>
        <fullName evidence="2">Penicillin-binding protein activator</fullName>
    </submittedName>
</protein>
<dbReference type="EMBL" id="JAJBZT010000002">
    <property type="protein sequence ID" value="MCB6182620.1"/>
    <property type="molecule type" value="Genomic_DNA"/>
</dbReference>
<evidence type="ECO:0000313" key="3">
    <source>
        <dbReference type="Proteomes" id="UP001165395"/>
    </source>
</evidence>
<dbReference type="InterPro" id="IPR007443">
    <property type="entry name" value="LpoA"/>
</dbReference>
<dbReference type="Proteomes" id="UP001165395">
    <property type="component" value="Unassembled WGS sequence"/>
</dbReference>
<evidence type="ECO:0000313" key="2">
    <source>
        <dbReference type="EMBL" id="MCB6182620.1"/>
    </source>
</evidence>
<name>A0ABS8D369_9NEIS</name>
<organism evidence="2 3">
    <name type="scientific">Leeia speluncae</name>
    <dbReference type="NCBI Taxonomy" id="2884804"/>
    <lineage>
        <taxon>Bacteria</taxon>
        <taxon>Pseudomonadati</taxon>
        <taxon>Pseudomonadota</taxon>
        <taxon>Betaproteobacteria</taxon>
        <taxon>Neisseriales</taxon>
        <taxon>Leeiaceae</taxon>
        <taxon>Leeia</taxon>
    </lineage>
</organism>
<dbReference type="RefSeq" id="WP_227178534.1">
    <property type="nucleotide sequence ID" value="NZ_JAJBZT010000002.1"/>
</dbReference>
<keyword evidence="1" id="KW-0472">Membrane</keyword>
<dbReference type="PANTHER" id="PTHR38038">
    <property type="entry name" value="PENICILLIN-BINDING PROTEIN ACTIVATOR LPOA"/>
    <property type="match status" value="1"/>
</dbReference>
<evidence type="ECO:0000256" key="1">
    <source>
        <dbReference type="ARBA" id="ARBA00023136"/>
    </source>
</evidence>
<proteinExistence type="predicted"/>
<accession>A0ABS8D369</accession>
<gene>
    <name evidence="2" type="ORF">LIN78_03520</name>
</gene>
<dbReference type="SUPFAM" id="SSF53822">
    <property type="entry name" value="Periplasmic binding protein-like I"/>
    <property type="match status" value="1"/>
</dbReference>
<dbReference type="CDD" id="cd06339">
    <property type="entry name" value="PBP1_YraM_LppC_lipoprotein-like"/>
    <property type="match status" value="1"/>
</dbReference>
<keyword evidence="3" id="KW-1185">Reference proteome</keyword>
<dbReference type="PANTHER" id="PTHR38038:SF1">
    <property type="entry name" value="PENICILLIN-BINDING PROTEIN ACTIVATOR LPOA"/>
    <property type="match status" value="1"/>
</dbReference>
<comment type="caution">
    <text evidence="2">The sequence shown here is derived from an EMBL/GenBank/DDBJ whole genome shotgun (WGS) entry which is preliminary data.</text>
</comment>